<evidence type="ECO:0000259" key="4">
    <source>
        <dbReference type="Pfam" id="PF01551"/>
    </source>
</evidence>
<dbReference type="Gene3D" id="2.70.70.10">
    <property type="entry name" value="Glucose Permease (Domain IIA)"/>
    <property type="match status" value="1"/>
</dbReference>
<feature type="chain" id="PRO_5021247795" evidence="3">
    <location>
        <begin position="24"/>
        <end position="408"/>
    </location>
</feature>
<feature type="compositionally biased region" description="Low complexity" evidence="2">
    <location>
        <begin position="252"/>
        <end position="273"/>
    </location>
</feature>
<name>A0A4Z1R8X8_9GAMM</name>
<dbReference type="Pfam" id="PF01551">
    <property type="entry name" value="Peptidase_M23"/>
    <property type="match status" value="1"/>
</dbReference>
<comment type="caution">
    <text evidence="5">The sequence shown here is derived from an EMBL/GenBank/DDBJ whole genome shotgun (WGS) entry which is preliminary data.</text>
</comment>
<reference evidence="5 6" key="1">
    <citation type="submission" date="2019-01" db="EMBL/GenBank/DDBJ databases">
        <authorList>
            <person name="Zhang S."/>
        </authorList>
    </citation>
    <scope>NUCLEOTIDE SEQUENCE [LARGE SCALE GENOMIC DNA]</scope>
    <source>
        <strain evidence="5 6">1626</strain>
    </source>
</reference>
<evidence type="ECO:0000313" key="6">
    <source>
        <dbReference type="Proteomes" id="UP000298681"/>
    </source>
</evidence>
<sequence length="408" mass="44149">MRPAGRCAIALAVALLLALPAAGQNQRETERRLQQVKRELDAVASERRKLEGERGEATRSLRTADERVAAATRALQQTEAQLAREQAELAALAGRRDDLRERLGAQRDELAALLRAAYTVGDHAALKLLLSQDSTGGSGRLLAYHRHLQRDRGERIRALGRELAELDTLERQIGERTTALEAIRATQREQRAGLEADRKARAATVAGLEERYGDRRQREQALGRDARGLEQVLTQLRAAARRAAAERRRAEQAAARESSTTPGRANAPRRAPAQVARTAPVQVGGLGWPVAGTLLARFGARMPDGRASSGVLIGAAAGTPVKAVAEGTVVFAEWMTGYGNIVIVDHGNGHMSLYAHNDAVLRQVGDRVGRGDTVASVGNSGGQGQPALYFELRRDGKPIDPSTWLQRR</sequence>
<dbReference type="PANTHER" id="PTHR21666:SF270">
    <property type="entry name" value="MUREIN HYDROLASE ACTIVATOR ENVC"/>
    <property type="match status" value="1"/>
</dbReference>
<dbReference type="InterPro" id="IPR050570">
    <property type="entry name" value="Cell_wall_metabolism_enzyme"/>
</dbReference>
<dbReference type="PANTHER" id="PTHR21666">
    <property type="entry name" value="PEPTIDASE-RELATED"/>
    <property type="match status" value="1"/>
</dbReference>
<dbReference type="Proteomes" id="UP000298681">
    <property type="component" value="Unassembled WGS sequence"/>
</dbReference>
<proteinExistence type="predicted"/>
<dbReference type="GO" id="GO:0004222">
    <property type="term" value="F:metalloendopeptidase activity"/>
    <property type="evidence" value="ECO:0007669"/>
    <property type="project" value="TreeGrafter"/>
</dbReference>
<dbReference type="AlphaFoldDB" id="A0A4Z1R8X8"/>
<evidence type="ECO:0000256" key="1">
    <source>
        <dbReference type="SAM" id="Coils"/>
    </source>
</evidence>
<dbReference type="CDD" id="cd12797">
    <property type="entry name" value="M23_peptidase"/>
    <property type="match status" value="1"/>
</dbReference>
<dbReference type="RefSeq" id="WP_134675238.1">
    <property type="nucleotide sequence ID" value="NZ_SPUH01000002.1"/>
</dbReference>
<dbReference type="InterPro" id="IPR016047">
    <property type="entry name" value="M23ase_b-sheet_dom"/>
</dbReference>
<keyword evidence="1" id="KW-0175">Coiled coil</keyword>
<dbReference type="SUPFAM" id="SSF51261">
    <property type="entry name" value="Duplicated hybrid motif"/>
    <property type="match status" value="1"/>
</dbReference>
<evidence type="ECO:0000256" key="3">
    <source>
        <dbReference type="SAM" id="SignalP"/>
    </source>
</evidence>
<evidence type="ECO:0000313" key="5">
    <source>
        <dbReference type="EMBL" id="TKS53118.1"/>
    </source>
</evidence>
<feature type="domain" description="M23ase beta-sheet core" evidence="4">
    <location>
        <begin position="308"/>
        <end position="401"/>
    </location>
</feature>
<dbReference type="InterPro" id="IPR011055">
    <property type="entry name" value="Dup_hybrid_motif"/>
</dbReference>
<protein>
    <submittedName>
        <fullName evidence="5">Peptidase M23</fullName>
    </submittedName>
</protein>
<organism evidence="5 6">
    <name type="scientific">Luteimonas yindakuii</name>
    <dbReference type="NCBI Taxonomy" id="2565782"/>
    <lineage>
        <taxon>Bacteria</taxon>
        <taxon>Pseudomonadati</taxon>
        <taxon>Pseudomonadota</taxon>
        <taxon>Gammaproteobacteria</taxon>
        <taxon>Lysobacterales</taxon>
        <taxon>Lysobacteraceae</taxon>
        <taxon>Luteimonas</taxon>
    </lineage>
</organism>
<dbReference type="EMBL" id="SPUH01000002">
    <property type="protein sequence ID" value="TKS53118.1"/>
    <property type="molecule type" value="Genomic_DNA"/>
</dbReference>
<evidence type="ECO:0000256" key="2">
    <source>
        <dbReference type="SAM" id="MobiDB-lite"/>
    </source>
</evidence>
<feature type="signal peptide" evidence="3">
    <location>
        <begin position="1"/>
        <end position="23"/>
    </location>
</feature>
<gene>
    <name evidence="5" type="ORF">E4582_13090</name>
</gene>
<dbReference type="Gene3D" id="6.10.250.3150">
    <property type="match status" value="1"/>
</dbReference>
<feature type="coiled-coil region" evidence="1">
    <location>
        <begin position="26"/>
        <end position="116"/>
    </location>
</feature>
<feature type="region of interest" description="Disordered" evidence="2">
    <location>
        <begin position="249"/>
        <end position="273"/>
    </location>
</feature>
<keyword evidence="6" id="KW-1185">Reference proteome</keyword>
<keyword evidence="3" id="KW-0732">Signal</keyword>
<dbReference type="FunFam" id="2.70.70.10:FF:000003">
    <property type="entry name" value="Murein hydrolase activator EnvC"/>
    <property type="match status" value="1"/>
</dbReference>
<accession>A0A4Z1R8X8</accession>